<evidence type="ECO:0000256" key="1">
    <source>
        <dbReference type="ARBA" id="ARBA00022723"/>
    </source>
</evidence>
<feature type="non-terminal residue" evidence="7">
    <location>
        <position position="428"/>
    </location>
</feature>
<dbReference type="GO" id="GO:0046872">
    <property type="term" value="F:metal ion binding"/>
    <property type="evidence" value="ECO:0007669"/>
    <property type="project" value="UniProtKB-KW"/>
</dbReference>
<keyword evidence="8" id="KW-1185">Reference proteome</keyword>
<protein>
    <submittedName>
        <fullName evidence="7">Uncharacterized protein</fullName>
    </submittedName>
</protein>
<keyword evidence="4" id="KW-0238">DNA-binding</keyword>
<dbReference type="AlphaFoldDB" id="A0A9X0BME7"/>
<dbReference type="PANTHER" id="PTHR36206">
    <property type="entry name" value="ASPERCRYPTIN BIOSYNTHESIS CLUSTER-SPECIFIC TRANSCRIPTION REGULATOR ATNN-RELATED"/>
    <property type="match status" value="1"/>
</dbReference>
<keyword evidence="1" id="KW-0479">Metal-binding</keyword>
<evidence type="ECO:0000256" key="3">
    <source>
        <dbReference type="ARBA" id="ARBA00023015"/>
    </source>
</evidence>
<sequence>EILIHATSKFASLLLPTYEAGISGEDTNTRYRSCRRNWRRLFPAFSHELVRQAPWSSRRQQVQNRVRHIQVKSASKVWQGETTLPEMHQYKAGRCGYSTRPIKPIGRPQLDLTPYLCQGSRERRAFEYYFHKAGPSLSGVLDQAFWCGSALQICGAELYVWDTIISLSALYERPPIHETLPWLLINDVAAQCINQNQGTADLMVALLLYKQGARLVFGASTAVTSTISALESIFRHKCFTATEGARNVLCSISIYGSNVDGATALFLITYTSVFIKTEAILDFDQTRNSKGKQQQFMFEIGVFLPLFIAGLKCPFPKLRRQALRNMAEAPQAQGPFICTPTAHIVAILIGLEENPDNLSGKVSEIYELLAKPGRISAAQYRICDFSLSSAMDEEGKMRNWLNYTLRHFDEEGRIQVIKNAVLFPTSDP</sequence>
<keyword evidence="5" id="KW-0804">Transcription</keyword>
<evidence type="ECO:0000256" key="5">
    <source>
        <dbReference type="ARBA" id="ARBA00023163"/>
    </source>
</evidence>
<gene>
    <name evidence="7" type="ORF">N7530_006585</name>
</gene>
<evidence type="ECO:0000313" key="8">
    <source>
        <dbReference type="Proteomes" id="UP001147760"/>
    </source>
</evidence>
<keyword evidence="2" id="KW-0862">Zinc</keyword>
<accession>A0A9X0BME7</accession>
<evidence type="ECO:0000313" key="7">
    <source>
        <dbReference type="EMBL" id="KAJ5472584.1"/>
    </source>
</evidence>
<dbReference type="GO" id="GO:0003677">
    <property type="term" value="F:DNA binding"/>
    <property type="evidence" value="ECO:0007669"/>
    <property type="project" value="UniProtKB-KW"/>
</dbReference>
<evidence type="ECO:0000256" key="4">
    <source>
        <dbReference type="ARBA" id="ARBA00023125"/>
    </source>
</evidence>
<dbReference type="InterPro" id="IPR052360">
    <property type="entry name" value="Transcr_Regulatory_Proteins"/>
</dbReference>
<reference evidence="7" key="1">
    <citation type="submission" date="2022-12" db="EMBL/GenBank/DDBJ databases">
        <authorList>
            <person name="Petersen C."/>
        </authorList>
    </citation>
    <scope>NUCLEOTIDE SEQUENCE</scope>
    <source>
        <strain evidence="7">IBT 17660</strain>
    </source>
</reference>
<dbReference type="OrthoDB" id="3145928at2759"/>
<dbReference type="Proteomes" id="UP001147760">
    <property type="component" value="Unassembled WGS sequence"/>
</dbReference>
<comment type="caution">
    <text evidence="7">The sequence shown here is derived from an EMBL/GenBank/DDBJ whole genome shotgun (WGS) entry which is preliminary data.</text>
</comment>
<proteinExistence type="predicted"/>
<reference evidence="7" key="2">
    <citation type="journal article" date="2023" name="IMA Fungus">
        <title>Comparative genomic study of the Penicillium genus elucidates a diverse pangenome and 15 lateral gene transfer events.</title>
        <authorList>
            <person name="Petersen C."/>
            <person name="Sorensen T."/>
            <person name="Nielsen M.R."/>
            <person name="Sondergaard T.E."/>
            <person name="Sorensen J.L."/>
            <person name="Fitzpatrick D.A."/>
            <person name="Frisvad J.C."/>
            <person name="Nielsen K.L."/>
        </authorList>
    </citation>
    <scope>NUCLEOTIDE SEQUENCE</scope>
    <source>
        <strain evidence="7">IBT 17660</strain>
    </source>
</reference>
<keyword evidence="6" id="KW-0539">Nucleus</keyword>
<name>A0A9X0BME7_9EURO</name>
<dbReference type="EMBL" id="JAPWDO010000004">
    <property type="protein sequence ID" value="KAJ5472584.1"/>
    <property type="molecule type" value="Genomic_DNA"/>
</dbReference>
<keyword evidence="3" id="KW-0805">Transcription regulation</keyword>
<dbReference type="PANTHER" id="PTHR36206:SF14">
    <property type="entry name" value="ZN(2)-C6 FUNGAL-TYPE DOMAIN-CONTAINING PROTEIN-RELATED"/>
    <property type="match status" value="1"/>
</dbReference>
<evidence type="ECO:0000256" key="6">
    <source>
        <dbReference type="ARBA" id="ARBA00023242"/>
    </source>
</evidence>
<evidence type="ECO:0000256" key="2">
    <source>
        <dbReference type="ARBA" id="ARBA00022833"/>
    </source>
</evidence>
<organism evidence="7 8">
    <name type="scientific">Penicillium desertorum</name>
    <dbReference type="NCBI Taxonomy" id="1303715"/>
    <lineage>
        <taxon>Eukaryota</taxon>
        <taxon>Fungi</taxon>
        <taxon>Dikarya</taxon>
        <taxon>Ascomycota</taxon>
        <taxon>Pezizomycotina</taxon>
        <taxon>Eurotiomycetes</taxon>
        <taxon>Eurotiomycetidae</taxon>
        <taxon>Eurotiales</taxon>
        <taxon>Aspergillaceae</taxon>
        <taxon>Penicillium</taxon>
    </lineage>
</organism>